<reference evidence="2" key="1">
    <citation type="journal article" date="2019" name="Int. J. Syst. Evol. Microbiol.">
        <title>The Global Catalogue of Microorganisms (GCM) 10K type strain sequencing project: providing services to taxonomists for standard genome sequencing and annotation.</title>
        <authorList>
            <consortium name="The Broad Institute Genomics Platform"/>
            <consortium name="The Broad Institute Genome Sequencing Center for Infectious Disease"/>
            <person name="Wu L."/>
            <person name="Ma J."/>
        </authorList>
    </citation>
    <scope>NUCLEOTIDE SEQUENCE [LARGE SCALE GENOMIC DNA]</scope>
    <source>
        <strain evidence="2">JCM 15933</strain>
    </source>
</reference>
<name>A0ABP4N478_9ACTN</name>
<dbReference type="Proteomes" id="UP001501470">
    <property type="component" value="Unassembled WGS sequence"/>
</dbReference>
<proteinExistence type="predicted"/>
<organism evidence="1 2">
    <name type="scientific">Dactylosporangium maewongense</name>
    <dbReference type="NCBI Taxonomy" id="634393"/>
    <lineage>
        <taxon>Bacteria</taxon>
        <taxon>Bacillati</taxon>
        <taxon>Actinomycetota</taxon>
        <taxon>Actinomycetes</taxon>
        <taxon>Micromonosporales</taxon>
        <taxon>Micromonosporaceae</taxon>
        <taxon>Dactylosporangium</taxon>
    </lineage>
</organism>
<comment type="caution">
    <text evidence="1">The sequence shown here is derived from an EMBL/GenBank/DDBJ whole genome shotgun (WGS) entry which is preliminary data.</text>
</comment>
<dbReference type="EMBL" id="BAAAQD010000023">
    <property type="protein sequence ID" value="GAA1553011.1"/>
    <property type="molecule type" value="Genomic_DNA"/>
</dbReference>
<keyword evidence="2" id="KW-1185">Reference proteome</keyword>
<evidence type="ECO:0008006" key="3">
    <source>
        <dbReference type="Google" id="ProtNLM"/>
    </source>
</evidence>
<accession>A0ABP4N478</accession>
<gene>
    <name evidence="1" type="ORF">GCM10009827_087150</name>
</gene>
<protein>
    <recommendedName>
        <fullName evidence="3">Secreted protein</fullName>
    </recommendedName>
</protein>
<evidence type="ECO:0000313" key="2">
    <source>
        <dbReference type="Proteomes" id="UP001501470"/>
    </source>
</evidence>
<evidence type="ECO:0000313" key="1">
    <source>
        <dbReference type="EMBL" id="GAA1553011.1"/>
    </source>
</evidence>
<sequence>MCHTRAGMEPAAHTAFAWAMTAGRALMSFCSKAKSPAHDPGYSPVMSCTFCCQVFGAELGPSCWPDRMLRPVMLCR</sequence>